<proteinExistence type="predicted"/>
<comment type="caution">
    <text evidence="1">The sequence shown here is derived from an EMBL/GenBank/DDBJ whole genome shotgun (WGS) entry which is preliminary data.</text>
</comment>
<name>A0A316WT37_9FLAO</name>
<dbReference type="AlphaFoldDB" id="A0A316WT37"/>
<evidence type="ECO:0008006" key="3">
    <source>
        <dbReference type="Google" id="ProtNLM"/>
    </source>
</evidence>
<accession>A0A316WT37</accession>
<evidence type="ECO:0000313" key="1">
    <source>
        <dbReference type="EMBL" id="PWN61700.1"/>
    </source>
</evidence>
<gene>
    <name evidence="1" type="ORF">C1634_010500</name>
</gene>
<dbReference type="EMBL" id="PPEG02000004">
    <property type="protein sequence ID" value="PWN61700.1"/>
    <property type="molecule type" value="Genomic_DNA"/>
</dbReference>
<reference evidence="1 2" key="1">
    <citation type="submission" date="2018-04" db="EMBL/GenBank/DDBJ databases">
        <title>Chryseobacterium oncorhynchi 701B-08T from rainbow trout, and Chryseobacterium viscerum 687B-08T from diseased fish.</title>
        <authorList>
            <person name="Jeong J.-J."/>
            <person name="Lee Y.J."/>
            <person name="Pathiraja D."/>
            <person name="Park B."/>
            <person name="Choi I.-G."/>
            <person name="Kim K.D."/>
        </authorList>
    </citation>
    <scope>NUCLEOTIDE SEQUENCE [LARGE SCALE GENOMIC DNA]</scope>
    <source>
        <strain evidence="1 2">687B-08</strain>
    </source>
</reference>
<organism evidence="1 2">
    <name type="scientific">Chryseobacterium viscerum</name>
    <dbReference type="NCBI Taxonomy" id="1037377"/>
    <lineage>
        <taxon>Bacteria</taxon>
        <taxon>Pseudomonadati</taxon>
        <taxon>Bacteroidota</taxon>
        <taxon>Flavobacteriia</taxon>
        <taxon>Flavobacteriales</taxon>
        <taxon>Weeksellaceae</taxon>
        <taxon>Chryseobacterium group</taxon>
        <taxon>Chryseobacterium</taxon>
    </lineage>
</organism>
<dbReference type="Proteomes" id="UP000236413">
    <property type="component" value="Unassembled WGS sequence"/>
</dbReference>
<sequence length="500" mass="57907">MCKLDVFNNFMDEQLKQKIEEIKQWEDSLPKAKFESAFDYITNLTENHEVLISVPKYNIKDKPALLSKNENGGFVLDIEAILSDMSESYEIELQINEKTYRIEDLFISMRGTTFTKNMHDDFFSGRLVFTGKIHKLLLKEGKREKAFNRFIIPVGSSQLDCYLKTSMYRDESGIYSFGRIVVNIEGENFTIYEKLKNGKYYFIIDSKNKIEFEKFADICYSLMVSFGFLSANFIQNEAYYFKSDNADFDTITDFSYSQLRPSINSHGTCNPIYSNPYGYTSDEAIINKVGEKLDVFDDKIFSDLCTKIHKQEDYAILILLILEANASSLILRPAGYAVALEKITNIIVEENKGLKPIPNKELSKKFRKELSAVLEQYKDDINKVGNEDSVTILGKNIDNINSPTNRDKLLKPFEILKISISKEDEEAIDNRNNFLHGRKIQTDENIEDYVKIFEITLRLNNLLNKLILKHIGYSGYIINHLKYNEKSFKYPIACDLFEKI</sequence>
<protein>
    <recommendedName>
        <fullName evidence="3">ApeA N-terminal domain-containing protein</fullName>
    </recommendedName>
</protein>
<evidence type="ECO:0000313" key="2">
    <source>
        <dbReference type="Proteomes" id="UP000236413"/>
    </source>
</evidence>